<protein>
    <submittedName>
        <fullName evidence="3">TMM94-like protein</fullName>
    </submittedName>
</protein>
<reference evidence="3" key="1">
    <citation type="submission" date="2022-11" db="EMBL/GenBank/DDBJ databases">
        <title>Centuries of genome instability and evolution in soft-shell clam transmissible cancer (bioRxiv).</title>
        <authorList>
            <person name="Hart S.F.M."/>
            <person name="Yonemitsu M.A."/>
            <person name="Giersch R.M."/>
            <person name="Beal B.F."/>
            <person name="Arriagada G."/>
            <person name="Davis B.W."/>
            <person name="Ostrander E.A."/>
            <person name="Goff S.P."/>
            <person name="Metzger M.J."/>
        </authorList>
    </citation>
    <scope>NUCLEOTIDE SEQUENCE</scope>
    <source>
        <strain evidence="3">MELC-2E11</strain>
        <tissue evidence="3">Siphon/mantle</tissue>
    </source>
</reference>
<dbReference type="PANTHER" id="PTHR13219:SF6">
    <property type="entry name" value="TRANSMEMBRANE PROTEIN 94"/>
    <property type="match status" value="1"/>
</dbReference>
<evidence type="ECO:0000313" key="4">
    <source>
        <dbReference type="Proteomes" id="UP001164746"/>
    </source>
</evidence>
<proteinExistence type="predicted"/>
<feature type="transmembrane region" description="Helical" evidence="2">
    <location>
        <begin position="936"/>
        <end position="961"/>
    </location>
</feature>
<sequence>MKKEGPFSMSQALELLHGELFRELEGYMFAQNLCMKYNTWNKAYFPRLDAPFSPCCSLQWTMRDDQVYNIPVLLLVKGDIILLRPGHKAPAQCSLQHDGLGEDAEDLLLEENEIFAPDSGKHGEVFTQPKGRQPRKPARFLLLDTPATTLVRQILSDCKRPASTIEHEKFLIMTHWIERRIIPVVCVVMLVVNILRYIYLGGHVGHWTDMIILLQVQAIVPLVPLIVPLMYLLINFYGQARVFAAFEAEKGTKSLGDDSFDSDSSISADEARVDLPWPHVLEWFRNILLGRSLCCVDKKGILSYPNPTPEKIFFLHREHAESGTSVTHSESKHATDKPKPAGKFVDHAVKSTCVEVLDGLTILANTCNLNTAQWYSQFTDHVACAGLENEETVAVINRRCLCALAREMGFSTNALNIFYQERTLGVYQQVSAEMTTKERLQRAKSFIQHKIPMPNMVSIILREKLSGACQMLSQGTADILLAHCTDFWDGEDLAPLTTSDRKKILDFYHRTSIGSYCTAFSYCPLRQRLLTGLEDVDEDQDLLCDPVSGRGSWELPRSFSADSLTEAANIGSLEDVPTLVQAHNSQVFIGMVTMQYQARLDFIQLIDKLEGACIRFVHFSQENEVRSRDEMQSQTCSGNPVSRNKDTAAGDTEDSLQASQRKISTSAPSVVHLGSSQVKFEPKVQTAIVSPRRLRREAAEDYHTATTEEILLLNTKQGEYEDEALLSGGEYSWMGEEEELSRHASSYITENTEDSLAFDNRAKLPRGIENIRPHLSSIDNVPLLVNLFTDCSPETTGEMIQIMQEHGEVVLCVGSSANTQNTPLFLRADCSVICPIIINKDGNISLIHLIAEARNQLMCLRNCFYFMLCCSLSVTGGQLVSSVVQLPTLLPPQHLLWLVLIVIPLLGLTMMGNPVDHRVMSLATSKNNSHLSNEMIVRFTVYYVLRFGLPVAVALICYGLTLHSYCQTLAHTHSHTNCAVFDFRSETLSDERPWVEAYSGGLVLAQNIFIFLLVLYFEIISLSFIHWKDHLWQQCPATNRLWLTITPLLQISKKSKAELWNKAWNEFSILMEIILYSCDDCERKNTVNYVYFSLINYCQNI</sequence>
<feature type="transmembrane region" description="Helical" evidence="2">
    <location>
        <begin position="997"/>
        <end position="1017"/>
    </location>
</feature>
<gene>
    <name evidence="3" type="ORF">MAR_029609</name>
</gene>
<evidence type="ECO:0000313" key="3">
    <source>
        <dbReference type="EMBL" id="WAQ96919.1"/>
    </source>
</evidence>
<dbReference type="Proteomes" id="UP001164746">
    <property type="component" value="Chromosome 2"/>
</dbReference>
<name>A0ABY7DKA0_MYAAR</name>
<evidence type="ECO:0000256" key="1">
    <source>
        <dbReference type="SAM" id="MobiDB-lite"/>
    </source>
</evidence>
<dbReference type="EMBL" id="CP111013">
    <property type="protein sequence ID" value="WAQ96919.1"/>
    <property type="molecule type" value="Genomic_DNA"/>
</dbReference>
<dbReference type="SUPFAM" id="SSF81665">
    <property type="entry name" value="Calcium ATPase, transmembrane domain M"/>
    <property type="match status" value="1"/>
</dbReference>
<feature type="transmembrane region" description="Helical" evidence="2">
    <location>
        <begin position="863"/>
        <end position="883"/>
    </location>
</feature>
<feature type="transmembrane region" description="Helical" evidence="2">
    <location>
        <begin position="211"/>
        <end position="234"/>
    </location>
</feature>
<accession>A0ABY7DKA0</accession>
<feature type="region of interest" description="Disordered" evidence="1">
    <location>
        <begin position="627"/>
        <end position="663"/>
    </location>
</feature>
<evidence type="ECO:0000256" key="2">
    <source>
        <dbReference type="SAM" id="Phobius"/>
    </source>
</evidence>
<organism evidence="3 4">
    <name type="scientific">Mya arenaria</name>
    <name type="common">Soft-shell clam</name>
    <dbReference type="NCBI Taxonomy" id="6604"/>
    <lineage>
        <taxon>Eukaryota</taxon>
        <taxon>Metazoa</taxon>
        <taxon>Spiralia</taxon>
        <taxon>Lophotrochozoa</taxon>
        <taxon>Mollusca</taxon>
        <taxon>Bivalvia</taxon>
        <taxon>Autobranchia</taxon>
        <taxon>Heteroconchia</taxon>
        <taxon>Euheterodonta</taxon>
        <taxon>Imparidentia</taxon>
        <taxon>Neoheterodontei</taxon>
        <taxon>Myida</taxon>
        <taxon>Myoidea</taxon>
        <taxon>Myidae</taxon>
        <taxon>Mya</taxon>
    </lineage>
</organism>
<feature type="compositionally biased region" description="Polar residues" evidence="1">
    <location>
        <begin position="632"/>
        <end position="642"/>
    </location>
</feature>
<dbReference type="PANTHER" id="PTHR13219">
    <property type="entry name" value="TRANSMEMBRANE PROTEIN 94"/>
    <property type="match status" value="1"/>
</dbReference>
<feature type="transmembrane region" description="Helical" evidence="2">
    <location>
        <begin position="895"/>
        <end position="915"/>
    </location>
</feature>
<dbReference type="InterPro" id="IPR039720">
    <property type="entry name" value="TMEM94"/>
</dbReference>
<keyword evidence="4" id="KW-1185">Reference proteome</keyword>
<keyword evidence="2" id="KW-0812">Transmembrane</keyword>
<keyword evidence="2" id="KW-1133">Transmembrane helix</keyword>
<dbReference type="InterPro" id="IPR023298">
    <property type="entry name" value="ATPase_P-typ_TM_dom_sf"/>
</dbReference>
<dbReference type="Gene3D" id="1.20.1110.10">
    <property type="entry name" value="Calcium-transporting ATPase, transmembrane domain"/>
    <property type="match status" value="1"/>
</dbReference>
<keyword evidence="2" id="KW-0472">Membrane</keyword>
<feature type="transmembrane region" description="Helical" evidence="2">
    <location>
        <begin position="181"/>
        <end position="199"/>
    </location>
</feature>